<gene>
    <name evidence="2" type="ORF">ATB98_03200</name>
</gene>
<dbReference type="AlphaFoldDB" id="A0A178YQB4"/>
<evidence type="ECO:0000256" key="1">
    <source>
        <dbReference type="SAM" id="MobiDB-lite"/>
    </source>
</evidence>
<feature type="region of interest" description="Disordered" evidence="1">
    <location>
        <begin position="23"/>
        <end position="42"/>
    </location>
</feature>
<sequence>MFYLGGMTLGYFAPPQRKTAARKETVAACPSGDDDAEERDRQSQQEWARAFLTPWHLFYWLESVERRIPA</sequence>
<comment type="caution">
    <text evidence="2">The sequence shown here is derived from an EMBL/GenBank/DDBJ whole genome shotgun (WGS) entry which is preliminary data.</text>
</comment>
<reference evidence="2 3" key="1">
    <citation type="submission" date="2015-11" db="EMBL/GenBank/DDBJ databases">
        <title>Ensifer anhuiense sp. nov., an effective nitrogen fixation bacterium with Glycine soja.</title>
        <authorList>
            <person name="Yan H."/>
            <person name="Chen W."/>
        </authorList>
    </citation>
    <scope>NUCLEOTIDE SEQUENCE [LARGE SCALE GENOMIC DNA]</scope>
    <source>
        <strain evidence="2 3">LMG 7837</strain>
    </source>
</reference>
<dbReference type="EMBL" id="LNQB01000051">
    <property type="protein sequence ID" value="OAP49790.1"/>
    <property type="molecule type" value="Genomic_DNA"/>
</dbReference>
<keyword evidence="3" id="KW-1185">Reference proteome</keyword>
<name>A0A178YQB4_SINSA</name>
<evidence type="ECO:0000313" key="3">
    <source>
        <dbReference type="Proteomes" id="UP000078507"/>
    </source>
</evidence>
<dbReference type="Proteomes" id="UP000078507">
    <property type="component" value="Unassembled WGS sequence"/>
</dbReference>
<dbReference type="OrthoDB" id="8279763at2"/>
<dbReference type="RefSeq" id="WP_066868914.1">
    <property type="nucleotide sequence ID" value="NZ_LNQB01000051.1"/>
</dbReference>
<organism evidence="2 3">
    <name type="scientific">Sinorhizobium saheli</name>
    <dbReference type="NCBI Taxonomy" id="36856"/>
    <lineage>
        <taxon>Bacteria</taxon>
        <taxon>Pseudomonadati</taxon>
        <taxon>Pseudomonadota</taxon>
        <taxon>Alphaproteobacteria</taxon>
        <taxon>Hyphomicrobiales</taxon>
        <taxon>Rhizobiaceae</taxon>
        <taxon>Sinorhizobium/Ensifer group</taxon>
        <taxon>Sinorhizobium</taxon>
    </lineage>
</organism>
<proteinExistence type="predicted"/>
<accession>A0A178YQB4</accession>
<protein>
    <submittedName>
        <fullName evidence="2">Uncharacterized protein</fullName>
    </submittedName>
</protein>
<evidence type="ECO:0000313" key="2">
    <source>
        <dbReference type="EMBL" id="OAP49790.1"/>
    </source>
</evidence>